<name>A0A9Q0PD31_SALPP</name>
<evidence type="ECO:0000313" key="1">
    <source>
        <dbReference type="EMBL" id="KAJ6685747.1"/>
    </source>
</evidence>
<dbReference type="AlphaFoldDB" id="A0A9Q0PD31"/>
<accession>A0A9Q0PD31</accession>
<dbReference type="Proteomes" id="UP001151532">
    <property type="component" value="Chromosome 2"/>
</dbReference>
<protein>
    <submittedName>
        <fullName evidence="1">Uncharacterized protein</fullName>
    </submittedName>
</protein>
<organism evidence="1 2">
    <name type="scientific">Salix purpurea</name>
    <name type="common">Purple osier willow</name>
    <dbReference type="NCBI Taxonomy" id="77065"/>
    <lineage>
        <taxon>Eukaryota</taxon>
        <taxon>Viridiplantae</taxon>
        <taxon>Streptophyta</taxon>
        <taxon>Embryophyta</taxon>
        <taxon>Tracheophyta</taxon>
        <taxon>Spermatophyta</taxon>
        <taxon>Magnoliopsida</taxon>
        <taxon>eudicotyledons</taxon>
        <taxon>Gunneridae</taxon>
        <taxon>Pentapetalae</taxon>
        <taxon>rosids</taxon>
        <taxon>fabids</taxon>
        <taxon>Malpighiales</taxon>
        <taxon>Salicaceae</taxon>
        <taxon>Saliceae</taxon>
        <taxon>Salix</taxon>
    </lineage>
</organism>
<gene>
    <name evidence="1" type="ORF">OIU79_015712</name>
</gene>
<comment type="caution">
    <text evidence="1">The sequence shown here is derived from an EMBL/GenBank/DDBJ whole genome shotgun (WGS) entry which is preliminary data.</text>
</comment>
<reference evidence="1" key="2">
    <citation type="journal article" date="2023" name="Int. J. Mol. Sci.">
        <title>De Novo Assembly and Annotation of 11 Diverse Shrub Willow (Salix) Genomes Reveals Novel Gene Organization in Sex-Linked Regions.</title>
        <authorList>
            <person name="Hyden B."/>
            <person name="Feng K."/>
            <person name="Yates T.B."/>
            <person name="Jawdy S."/>
            <person name="Cereghino C."/>
            <person name="Smart L.B."/>
            <person name="Muchero W."/>
        </authorList>
    </citation>
    <scope>NUCLEOTIDE SEQUENCE</scope>
    <source>
        <tissue evidence="1">Shoot tip</tissue>
    </source>
</reference>
<evidence type="ECO:0000313" key="2">
    <source>
        <dbReference type="Proteomes" id="UP001151532"/>
    </source>
</evidence>
<reference evidence="1" key="1">
    <citation type="submission" date="2022-11" db="EMBL/GenBank/DDBJ databases">
        <authorList>
            <person name="Hyden B.L."/>
            <person name="Feng K."/>
            <person name="Yates T."/>
            <person name="Jawdy S."/>
            <person name="Smart L.B."/>
            <person name="Muchero W."/>
        </authorList>
    </citation>
    <scope>NUCLEOTIDE SEQUENCE</scope>
    <source>
        <tissue evidence="1">Shoot tip</tissue>
    </source>
</reference>
<dbReference type="EMBL" id="JAPFFK010000019">
    <property type="protein sequence ID" value="KAJ6685747.1"/>
    <property type="molecule type" value="Genomic_DNA"/>
</dbReference>
<keyword evidence="2" id="KW-1185">Reference proteome</keyword>
<sequence>MILFSLGSKPEAARNLLMMLNNIKSPACILSITSKTHIIMSERNCSDIDRDHLFCQSGAMGFSFSVFSLYNVYLSGNPNESIGDSSLLHPQD</sequence>
<proteinExistence type="predicted"/>